<evidence type="ECO:0000313" key="3">
    <source>
        <dbReference type="Proteomes" id="UP000027265"/>
    </source>
</evidence>
<feature type="compositionally biased region" description="Low complexity" evidence="1">
    <location>
        <begin position="320"/>
        <end position="332"/>
    </location>
</feature>
<feature type="compositionally biased region" description="Basic and acidic residues" evidence="1">
    <location>
        <begin position="306"/>
        <end position="315"/>
    </location>
</feature>
<sequence>MKDLSNKEREKFSLQAAKWNHLRAPAVVKSQVAEKRSHKMMVSYVNQCWDKQVEAYVFLKLYLKFLYKNCKPFLKFCNIKINGEADLIPMGTSGRNKKCKENLQLSKTEEGQPKIPNPLGTGAGQIAVIMRDYMSGVYALAMGKDIPVPWAEVTANPKSFFRKKWLPKSKHITNPSKMHLSDMVEMLEKICDDPGDSFEFKVGNGRRRKEEQLAKKKHKSSKAKHIRKGKAKATSPISNSKQTRQNHCQDDPKPQSDLDQKNGEETDDEIEAALQIKSKKKPYIPSESDTEMESEPARPRKPMKSIVKDRSRCPSELKISAQSTSSKAATTAGRGMRGKLKASTSA</sequence>
<dbReference type="EMBL" id="KL197740">
    <property type="protein sequence ID" value="KDQ52385.1"/>
    <property type="molecule type" value="Genomic_DNA"/>
</dbReference>
<gene>
    <name evidence="2" type="ORF">JAAARDRAFT_198305</name>
</gene>
<feature type="compositionally biased region" description="Polar residues" evidence="1">
    <location>
        <begin position="235"/>
        <end position="246"/>
    </location>
</feature>
<protein>
    <submittedName>
        <fullName evidence="2">Uncharacterized protein</fullName>
    </submittedName>
</protein>
<accession>A0A067PEW5</accession>
<feature type="compositionally biased region" description="Basic and acidic residues" evidence="1">
    <location>
        <begin position="247"/>
        <end position="264"/>
    </location>
</feature>
<evidence type="ECO:0000313" key="2">
    <source>
        <dbReference type="EMBL" id="KDQ52385.1"/>
    </source>
</evidence>
<evidence type="ECO:0000256" key="1">
    <source>
        <dbReference type="SAM" id="MobiDB-lite"/>
    </source>
</evidence>
<organism evidence="2 3">
    <name type="scientific">Jaapia argillacea MUCL 33604</name>
    <dbReference type="NCBI Taxonomy" id="933084"/>
    <lineage>
        <taxon>Eukaryota</taxon>
        <taxon>Fungi</taxon>
        <taxon>Dikarya</taxon>
        <taxon>Basidiomycota</taxon>
        <taxon>Agaricomycotina</taxon>
        <taxon>Agaricomycetes</taxon>
        <taxon>Agaricomycetidae</taxon>
        <taxon>Jaapiales</taxon>
        <taxon>Jaapiaceae</taxon>
        <taxon>Jaapia</taxon>
    </lineage>
</organism>
<dbReference type="Proteomes" id="UP000027265">
    <property type="component" value="Unassembled WGS sequence"/>
</dbReference>
<feature type="compositionally biased region" description="Basic residues" evidence="1">
    <location>
        <begin position="215"/>
        <end position="231"/>
    </location>
</feature>
<name>A0A067PEW5_9AGAM</name>
<dbReference type="HOGENOM" id="CLU_801838_0_0_1"/>
<dbReference type="AlphaFoldDB" id="A0A067PEW5"/>
<proteinExistence type="predicted"/>
<dbReference type="InParanoid" id="A0A067PEW5"/>
<feature type="region of interest" description="Disordered" evidence="1">
    <location>
        <begin position="201"/>
        <end position="346"/>
    </location>
</feature>
<keyword evidence="3" id="KW-1185">Reference proteome</keyword>
<reference evidence="3" key="1">
    <citation type="journal article" date="2014" name="Proc. Natl. Acad. Sci. U.S.A.">
        <title>Extensive sampling of basidiomycete genomes demonstrates inadequacy of the white-rot/brown-rot paradigm for wood decay fungi.</title>
        <authorList>
            <person name="Riley R."/>
            <person name="Salamov A.A."/>
            <person name="Brown D.W."/>
            <person name="Nagy L.G."/>
            <person name="Floudas D."/>
            <person name="Held B.W."/>
            <person name="Levasseur A."/>
            <person name="Lombard V."/>
            <person name="Morin E."/>
            <person name="Otillar R."/>
            <person name="Lindquist E.A."/>
            <person name="Sun H."/>
            <person name="LaButti K.M."/>
            <person name="Schmutz J."/>
            <person name="Jabbour D."/>
            <person name="Luo H."/>
            <person name="Baker S.E."/>
            <person name="Pisabarro A.G."/>
            <person name="Walton J.D."/>
            <person name="Blanchette R.A."/>
            <person name="Henrissat B."/>
            <person name="Martin F."/>
            <person name="Cullen D."/>
            <person name="Hibbett D.S."/>
            <person name="Grigoriev I.V."/>
        </authorList>
    </citation>
    <scope>NUCLEOTIDE SEQUENCE [LARGE SCALE GENOMIC DNA]</scope>
    <source>
        <strain evidence="3">MUCL 33604</strain>
    </source>
</reference>